<gene>
    <name evidence="13" type="ORF">A0J61_04351</name>
</gene>
<dbReference type="GO" id="GO:0030148">
    <property type="term" value="P:sphingolipid biosynthetic process"/>
    <property type="evidence" value="ECO:0007669"/>
    <property type="project" value="TreeGrafter"/>
</dbReference>
<dbReference type="OrthoDB" id="434092at2759"/>
<dbReference type="PROSITE" id="PS01188">
    <property type="entry name" value="ELO"/>
    <property type="match status" value="1"/>
</dbReference>
<evidence type="ECO:0000256" key="9">
    <source>
        <dbReference type="ARBA" id="ARBA00023136"/>
    </source>
</evidence>
<dbReference type="FunCoup" id="A0A1C7NET2">
    <property type="interactions" value="378"/>
</dbReference>
<dbReference type="AlphaFoldDB" id="A0A1C7NET2"/>
<comment type="similarity">
    <text evidence="2 12">Belongs to the ELO family.</text>
</comment>
<dbReference type="InterPro" id="IPR002076">
    <property type="entry name" value="ELO_fam"/>
</dbReference>
<keyword evidence="8 12" id="KW-0443">Lipid metabolism</keyword>
<keyword evidence="7 12" id="KW-1133">Transmembrane helix</keyword>
<evidence type="ECO:0000256" key="3">
    <source>
        <dbReference type="ARBA" id="ARBA00022516"/>
    </source>
</evidence>
<feature type="transmembrane region" description="Helical" evidence="12">
    <location>
        <begin position="52"/>
        <end position="70"/>
    </location>
</feature>
<evidence type="ECO:0000256" key="4">
    <source>
        <dbReference type="ARBA" id="ARBA00022679"/>
    </source>
</evidence>
<feature type="transmembrane region" description="Helical" evidence="12">
    <location>
        <begin position="219"/>
        <end position="237"/>
    </location>
</feature>
<sequence length="304" mass="35995">MTKVILDFKPETPFGIHLYPYFEKVYNLVANRKASSFRFASSRTPLNTDREVIIACITYFVIIFGGEWIMKHRTAFKPQLLFQLHNALLTIVSAGLLALIAEQVLPQIYHHGFLYAICSSKNWTQPLELLYYLNYLVKYWELLDTVFLVLKKKKLEFLHYFHHSMTMVLCYSQLKGQTTVSWVPITLNLFVHVLMYYYYYQAAAGVRIWWKKYLTSLQIIQFVIDLCIVYFCTFTHYSHTYWPWVPDWGDCHGTEASALFGCGLLSSYLLLFISFYRSTYKKQKIREHDIQETQHSKQKKSKKL</sequence>
<evidence type="ECO:0000313" key="13">
    <source>
        <dbReference type="EMBL" id="OBZ87601.1"/>
    </source>
</evidence>
<evidence type="ECO:0000313" key="14">
    <source>
        <dbReference type="Proteomes" id="UP000093000"/>
    </source>
</evidence>
<accession>A0A1C7NET2</accession>
<comment type="caution">
    <text evidence="13">The sequence shown here is derived from an EMBL/GenBank/DDBJ whole genome shotgun (WGS) entry which is preliminary data.</text>
</comment>
<evidence type="ECO:0000256" key="1">
    <source>
        <dbReference type="ARBA" id="ARBA00004141"/>
    </source>
</evidence>
<dbReference type="PANTHER" id="PTHR11157">
    <property type="entry name" value="FATTY ACID ACYL TRANSFERASE-RELATED"/>
    <property type="match status" value="1"/>
</dbReference>
<dbReference type="EMBL" id="LUGH01000211">
    <property type="protein sequence ID" value="OBZ87601.1"/>
    <property type="molecule type" value="Genomic_DNA"/>
</dbReference>
<keyword evidence="3 12" id="KW-0444">Lipid biosynthesis</keyword>
<dbReference type="Proteomes" id="UP000093000">
    <property type="component" value="Unassembled WGS sequence"/>
</dbReference>
<evidence type="ECO:0000256" key="8">
    <source>
        <dbReference type="ARBA" id="ARBA00023098"/>
    </source>
</evidence>
<dbReference type="GO" id="GO:0042761">
    <property type="term" value="P:very long-chain fatty acid biosynthetic process"/>
    <property type="evidence" value="ECO:0007669"/>
    <property type="project" value="TreeGrafter"/>
</dbReference>
<keyword evidence="14" id="KW-1185">Reference proteome</keyword>
<evidence type="ECO:0000256" key="6">
    <source>
        <dbReference type="ARBA" id="ARBA00022832"/>
    </source>
</evidence>
<evidence type="ECO:0000256" key="5">
    <source>
        <dbReference type="ARBA" id="ARBA00022692"/>
    </source>
</evidence>
<comment type="catalytic activity">
    <reaction evidence="12">
        <text>an acyl-CoA + malonyl-CoA + H(+) = a 3-oxoacyl-CoA + CO2 + CoA</text>
        <dbReference type="Rhea" id="RHEA:50252"/>
        <dbReference type="ChEBI" id="CHEBI:15378"/>
        <dbReference type="ChEBI" id="CHEBI:16526"/>
        <dbReference type="ChEBI" id="CHEBI:57287"/>
        <dbReference type="ChEBI" id="CHEBI:57384"/>
        <dbReference type="ChEBI" id="CHEBI:58342"/>
        <dbReference type="ChEBI" id="CHEBI:90726"/>
    </reaction>
    <physiologicalReaction direction="left-to-right" evidence="12">
        <dbReference type="Rhea" id="RHEA:50253"/>
    </physiologicalReaction>
</comment>
<feature type="transmembrane region" description="Helical" evidence="12">
    <location>
        <begin position="82"/>
        <end position="101"/>
    </location>
</feature>
<dbReference type="InParanoid" id="A0A1C7NET2"/>
<comment type="subcellular location">
    <subcellularLocation>
        <location evidence="1">Membrane</location>
        <topology evidence="1">Multi-pass membrane protein</topology>
    </subcellularLocation>
</comment>
<name>A0A1C7NET2_9FUNG</name>
<dbReference type="PANTHER" id="PTHR11157:SF134">
    <property type="entry name" value="ELONGATION OF FATTY ACIDS PROTEIN 1-RELATED"/>
    <property type="match status" value="1"/>
</dbReference>
<comment type="catalytic activity">
    <reaction evidence="11">
        <text>a very-long-chain acyl-CoA + malonyl-CoA + H(+) = a very-long-chain 3-oxoacyl-CoA + CO2 + CoA</text>
        <dbReference type="Rhea" id="RHEA:32727"/>
        <dbReference type="ChEBI" id="CHEBI:15378"/>
        <dbReference type="ChEBI" id="CHEBI:16526"/>
        <dbReference type="ChEBI" id="CHEBI:57287"/>
        <dbReference type="ChEBI" id="CHEBI:57384"/>
        <dbReference type="ChEBI" id="CHEBI:90725"/>
        <dbReference type="ChEBI" id="CHEBI:90736"/>
        <dbReference type="EC" id="2.3.1.199"/>
    </reaction>
</comment>
<feature type="transmembrane region" description="Helical" evidence="12">
    <location>
        <begin position="180"/>
        <end position="199"/>
    </location>
</feature>
<keyword evidence="5 12" id="KW-0812">Transmembrane</keyword>
<dbReference type="STRING" id="101091.A0A1C7NET2"/>
<dbReference type="GO" id="GO:0034626">
    <property type="term" value="P:fatty acid elongation, polyunsaturated fatty acid"/>
    <property type="evidence" value="ECO:0007669"/>
    <property type="project" value="TreeGrafter"/>
</dbReference>
<dbReference type="EC" id="2.3.1.-" evidence="12"/>
<organism evidence="13 14">
    <name type="scientific">Choanephora cucurbitarum</name>
    <dbReference type="NCBI Taxonomy" id="101091"/>
    <lineage>
        <taxon>Eukaryota</taxon>
        <taxon>Fungi</taxon>
        <taxon>Fungi incertae sedis</taxon>
        <taxon>Mucoromycota</taxon>
        <taxon>Mucoromycotina</taxon>
        <taxon>Mucoromycetes</taxon>
        <taxon>Mucorales</taxon>
        <taxon>Mucorineae</taxon>
        <taxon>Choanephoraceae</taxon>
        <taxon>Choanephoroideae</taxon>
        <taxon>Choanephora</taxon>
    </lineage>
</organism>
<dbReference type="GO" id="GO:0019367">
    <property type="term" value="P:fatty acid elongation, saturated fatty acid"/>
    <property type="evidence" value="ECO:0007669"/>
    <property type="project" value="TreeGrafter"/>
</dbReference>
<keyword evidence="10 12" id="KW-0275">Fatty acid biosynthesis</keyword>
<keyword evidence="6 12" id="KW-0276">Fatty acid metabolism</keyword>
<feature type="transmembrane region" description="Helical" evidence="12">
    <location>
        <begin position="257"/>
        <end position="276"/>
    </location>
</feature>
<evidence type="ECO:0000256" key="2">
    <source>
        <dbReference type="ARBA" id="ARBA00007263"/>
    </source>
</evidence>
<proteinExistence type="inferred from homology"/>
<dbReference type="GO" id="GO:0009922">
    <property type="term" value="F:fatty acid elongase activity"/>
    <property type="evidence" value="ECO:0007669"/>
    <property type="project" value="UniProtKB-EC"/>
</dbReference>
<protein>
    <recommendedName>
        <fullName evidence="12">Elongation of fatty acids protein</fullName>
        <ecNumber evidence="12">2.3.1.-</ecNumber>
    </recommendedName>
</protein>
<dbReference type="InterPro" id="IPR030457">
    <property type="entry name" value="ELO_CS"/>
</dbReference>
<keyword evidence="9 12" id="KW-0472">Membrane</keyword>
<keyword evidence="4 12" id="KW-0808">Transferase</keyword>
<reference evidence="13 14" key="1">
    <citation type="submission" date="2016-03" db="EMBL/GenBank/DDBJ databases">
        <title>Choanephora cucurbitarum.</title>
        <authorList>
            <person name="Min B."/>
            <person name="Park H."/>
            <person name="Park J.-H."/>
            <person name="Shin H.-D."/>
            <person name="Choi I.-G."/>
        </authorList>
    </citation>
    <scope>NUCLEOTIDE SEQUENCE [LARGE SCALE GENOMIC DNA]</scope>
    <source>
        <strain evidence="13 14">KUS-F28377</strain>
    </source>
</reference>
<dbReference type="GO" id="GO:0005789">
    <property type="term" value="C:endoplasmic reticulum membrane"/>
    <property type="evidence" value="ECO:0007669"/>
    <property type="project" value="TreeGrafter"/>
</dbReference>
<evidence type="ECO:0000256" key="11">
    <source>
        <dbReference type="ARBA" id="ARBA00047375"/>
    </source>
</evidence>
<dbReference type="GO" id="GO:0034625">
    <property type="term" value="P:fatty acid elongation, monounsaturated fatty acid"/>
    <property type="evidence" value="ECO:0007669"/>
    <property type="project" value="TreeGrafter"/>
</dbReference>
<evidence type="ECO:0000256" key="7">
    <source>
        <dbReference type="ARBA" id="ARBA00022989"/>
    </source>
</evidence>
<dbReference type="Pfam" id="PF01151">
    <property type="entry name" value="ELO"/>
    <property type="match status" value="1"/>
</dbReference>
<evidence type="ECO:0000256" key="10">
    <source>
        <dbReference type="ARBA" id="ARBA00023160"/>
    </source>
</evidence>
<evidence type="ECO:0000256" key="12">
    <source>
        <dbReference type="RuleBase" id="RU361115"/>
    </source>
</evidence>